<dbReference type="Gene3D" id="3.80.10.10">
    <property type="entry name" value="Ribonuclease Inhibitor"/>
    <property type="match status" value="1"/>
</dbReference>
<dbReference type="Gene3D" id="3.30.200.20">
    <property type="entry name" value="Phosphorylase Kinase, domain 1"/>
    <property type="match status" value="1"/>
</dbReference>
<evidence type="ECO:0000256" key="4">
    <source>
        <dbReference type="ARBA" id="ARBA00022729"/>
    </source>
</evidence>
<dbReference type="PROSITE" id="PS50082">
    <property type="entry name" value="WD_REPEATS_2"/>
    <property type="match status" value="2"/>
</dbReference>
<dbReference type="Gene3D" id="2.130.10.10">
    <property type="entry name" value="YVTN repeat-like/Quinoprotein amine dehydrogenase"/>
    <property type="match status" value="1"/>
</dbReference>
<dbReference type="InterPro" id="IPR020472">
    <property type="entry name" value="WD40_PAC1"/>
</dbReference>
<dbReference type="GO" id="GO:0043022">
    <property type="term" value="F:ribosome binding"/>
    <property type="evidence" value="ECO:0007669"/>
    <property type="project" value="InterPro"/>
</dbReference>
<gene>
    <name evidence="11" type="ORF">HYC85_020976</name>
</gene>
<evidence type="ECO:0000256" key="9">
    <source>
        <dbReference type="ARBA" id="ARBA00046288"/>
    </source>
</evidence>
<evidence type="ECO:0000256" key="5">
    <source>
        <dbReference type="ARBA" id="ARBA00022737"/>
    </source>
</evidence>
<dbReference type="AlphaFoldDB" id="A0A7J7GGB2"/>
<dbReference type="SUPFAM" id="SSF50978">
    <property type="entry name" value="WD40 repeat-like"/>
    <property type="match status" value="1"/>
</dbReference>
<keyword evidence="8" id="KW-0687">Ribonucleoprotein</keyword>
<proteinExistence type="inferred from homology"/>
<evidence type="ECO:0000256" key="3">
    <source>
        <dbReference type="ARBA" id="ARBA00022692"/>
    </source>
</evidence>
<dbReference type="GO" id="GO:0012505">
    <property type="term" value="C:endomembrane system"/>
    <property type="evidence" value="ECO:0007669"/>
    <property type="project" value="UniProtKB-SubCell"/>
</dbReference>
<accession>A0A7J7GGB2</accession>
<feature type="repeat" description="WD" evidence="10">
    <location>
        <begin position="216"/>
        <end position="259"/>
    </location>
</feature>
<evidence type="ECO:0000313" key="12">
    <source>
        <dbReference type="Proteomes" id="UP000593564"/>
    </source>
</evidence>
<organism evidence="11 12">
    <name type="scientific">Camellia sinensis</name>
    <name type="common">Tea plant</name>
    <name type="synonym">Thea sinensis</name>
    <dbReference type="NCBI Taxonomy" id="4442"/>
    <lineage>
        <taxon>Eukaryota</taxon>
        <taxon>Viridiplantae</taxon>
        <taxon>Streptophyta</taxon>
        <taxon>Embryophyta</taxon>
        <taxon>Tracheophyta</taxon>
        <taxon>Spermatophyta</taxon>
        <taxon>Magnoliopsida</taxon>
        <taxon>eudicotyledons</taxon>
        <taxon>Gunneridae</taxon>
        <taxon>Pentapetalae</taxon>
        <taxon>asterids</taxon>
        <taxon>Ericales</taxon>
        <taxon>Theaceae</taxon>
        <taxon>Camellia</taxon>
    </lineage>
</organism>
<dbReference type="InterPro" id="IPR019775">
    <property type="entry name" value="WD40_repeat_CS"/>
</dbReference>
<dbReference type="InterPro" id="IPR015943">
    <property type="entry name" value="WD40/YVTN_repeat-like_dom_sf"/>
</dbReference>
<evidence type="ECO:0008006" key="13">
    <source>
        <dbReference type="Google" id="ProtNLM"/>
    </source>
</evidence>
<dbReference type="PRINTS" id="PR00320">
    <property type="entry name" value="GPROTEINBRPT"/>
</dbReference>
<dbReference type="PROSITE" id="PS00678">
    <property type="entry name" value="WD_REPEATS_1"/>
    <property type="match status" value="1"/>
</dbReference>
<dbReference type="Pfam" id="PF00400">
    <property type="entry name" value="WD40"/>
    <property type="match status" value="3"/>
</dbReference>
<evidence type="ECO:0000256" key="2">
    <source>
        <dbReference type="ARBA" id="ARBA00022574"/>
    </source>
</evidence>
<protein>
    <recommendedName>
        <fullName evidence="13">Protein kinase domain-containing protein</fullName>
    </recommendedName>
</protein>
<dbReference type="GO" id="GO:0045182">
    <property type="term" value="F:translation regulator activity"/>
    <property type="evidence" value="ECO:0007669"/>
    <property type="project" value="InterPro"/>
</dbReference>
<keyword evidence="5" id="KW-0677">Repeat</keyword>
<dbReference type="Gene3D" id="3.40.50.1000">
    <property type="entry name" value="HAD superfamily/HAD-like"/>
    <property type="match status" value="1"/>
</dbReference>
<comment type="subcellular location">
    <subcellularLocation>
        <location evidence="9">Endomembrane system</location>
        <topology evidence="9">Single-pass type I membrane protein</topology>
    </subcellularLocation>
</comment>
<keyword evidence="6" id="KW-1133">Transmembrane helix</keyword>
<feature type="repeat" description="WD" evidence="10">
    <location>
        <begin position="260"/>
        <end position="301"/>
    </location>
</feature>
<dbReference type="InterPro" id="IPR005519">
    <property type="entry name" value="Acid_phosphat_B-like"/>
</dbReference>
<dbReference type="Pfam" id="PF03767">
    <property type="entry name" value="Acid_phosphat_B"/>
    <property type="match status" value="1"/>
</dbReference>
<dbReference type="PROSITE" id="PS50294">
    <property type="entry name" value="WD_REPEATS_REGION"/>
    <property type="match status" value="2"/>
</dbReference>
<dbReference type="InterPro" id="IPR023214">
    <property type="entry name" value="HAD_sf"/>
</dbReference>
<dbReference type="InterPro" id="IPR011009">
    <property type="entry name" value="Kinase-like_dom_sf"/>
</dbReference>
<reference evidence="12" key="1">
    <citation type="journal article" date="2020" name="Nat. Commun.">
        <title>Genome assembly of wild tea tree DASZ reveals pedigree and selection history of tea varieties.</title>
        <authorList>
            <person name="Zhang W."/>
            <person name="Zhang Y."/>
            <person name="Qiu H."/>
            <person name="Guo Y."/>
            <person name="Wan H."/>
            <person name="Zhang X."/>
            <person name="Scossa F."/>
            <person name="Alseekh S."/>
            <person name="Zhang Q."/>
            <person name="Wang P."/>
            <person name="Xu L."/>
            <person name="Schmidt M.H."/>
            <person name="Jia X."/>
            <person name="Li D."/>
            <person name="Zhu A."/>
            <person name="Guo F."/>
            <person name="Chen W."/>
            <person name="Ni D."/>
            <person name="Usadel B."/>
            <person name="Fernie A.R."/>
            <person name="Wen W."/>
        </authorList>
    </citation>
    <scope>NUCLEOTIDE SEQUENCE [LARGE SCALE GENOMIC DNA]</scope>
    <source>
        <strain evidence="12">cv. G240</strain>
    </source>
</reference>
<dbReference type="InterPro" id="IPR045223">
    <property type="entry name" value="RACK1-like"/>
</dbReference>
<comment type="caution">
    <text evidence="11">The sequence shown here is derived from an EMBL/GenBank/DDBJ whole genome shotgun (WGS) entry which is preliminary data.</text>
</comment>
<dbReference type="InterPro" id="IPR001680">
    <property type="entry name" value="WD40_rpt"/>
</dbReference>
<comment type="similarity">
    <text evidence="1">Belongs to the WD repeat G protein beta family. Ribosomal protein RACK1 subfamily.</text>
</comment>
<name>A0A7J7GGB2_CAMSI</name>
<dbReference type="Proteomes" id="UP000593564">
    <property type="component" value="Unassembled WGS sequence"/>
</dbReference>
<keyword evidence="7" id="KW-0472">Membrane</keyword>
<keyword evidence="4" id="KW-0732">Signal</keyword>
<evidence type="ECO:0000313" key="11">
    <source>
        <dbReference type="EMBL" id="KAF5939809.1"/>
    </source>
</evidence>
<evidence type="ECO:0000256" key="1">
    <source>
        <dbReference type="ARBA" id="ARBA00007253"/>
    </source>
</evidence>
<dbReference type="FunFam" id="3.30.200.20:FF:000489">
    <property type="entry name" value="Inactive receptor-like serine/threonine-protein kinase"/>
    <property type="match status" value="1"/>
</dbReference>
<evidence type="ECO:0000256" key="10">
    <source>
        <dbReference type="PROSITE-ProRule" id="PRU00221"/>
    </source>
</evidence>
<keyword evidence="2 10" id="KW-0853">WD repeat</keyword>
<evidence type="ECO:0000256" key="8">
    <source>
        <dbReference type="ARBA" id="ARBA00023274"/>
    </source>
</evidence>
<dbReference type="PANTHER" id="PTHR19868">
    <property type="entry name" value="RECEPTOR FOR ACTIVATED PROTEIN KINASE C RACK1"/>
    <property type="match status" value="1"/>
</dbReference>
<keyword evidence="12" id="KW-1185">Reference proteome</keyword>
<keyword evidence="3" id="KW-0812">Transmembrane</keyword>
<dbReference type="GO" id="GO:1990904">
    <property type="term" value="C:ribonucleoprotein complex"/>
    <property type="evidence" value="ECO:0007669"/>
    <property type="project" value="UniProtKB-KW"/>
</dbReference>
<dbReference type="SMART" id="SM00320">
    <property type="entry name" value="WD40"/>
    <property type="match status" value="3"/>
</dbReference>
<reference evidence="11 12" key="2">
    <citation type="submission" date="2020-07" db="EMBL/GenBank/DDBJ databases">
        <title>Genome assembly of wild tea tree DASZ reveals pedigree and selection history of tea varieties.</title>
        <authorList>
            <person name="Zhang W."/>
        </authorList>
    </citation>
    <scope>NUCLEOTIDE SEQUENCE [LARGE SCALE GENOMIC DNA]</scope>
    <source>
        <strain evidence="12">cv. G240</strain>
        <tissue evidence="11">Leaf</tissue>
    </source>
</reference>
<evidence type="ECO:0000256" key="7">
    <source>
        <dbReference type="ARBA" id="ARBA00023136"/>
    </source>
</evidence>
<dbReference type="FunFam" id="2.130.10.10:FF:000615">
    <property type="entry name" value="Receptor for activated C kinase 1"/>
    <property type="match status" value="1"/>
</dbReference>
<evidence type="ECO:0000256" key="6">
    <source>
        <dbReference type="ARBA" id="ARBA00022989"/>
    </source>
</evidence>
<dbReference type="InterPro" id="IPR032675">
    <property type="entry name" value="LRR_dom_sf"/>
</dbReference>
<dbReference type="EMBL" id="JACBKZ010000010">
    <property type="protein sequence ID" value="KAF5939809.1"/>
    <property type="molecule type" value="Genomic_DNA"/>
</dbReference>
<dbReference type="SUPFAM" id="SSF56112">
    <property type="entry name" value="Protein kinase-like (PK-like)"/>
    <property type="match status" value="1"/>
</dbReference>
<dbReference type="SUPFAM" id="SSF52058">
    <property type="entry name" value="L domain-like"/>
    <property type="match status" value="1"/>
</dbReference>
<dbReference type="InterPro" id="IPR036322">
    <property type="entry name" value="WD40_repeat_dom_sf"/>
</dbReference>
<sequence length="627" mass="68653">MVQMGREVCLFLAIISGGLFISLVAAGGGDWNILNHHHKNRPFNVNVNVHVSGGDGGGSHSGSLKNYCESWRMNVEMNNIRGFEVVSEEYIDFIGKYMTSSQYKADSERAIEESSLYLSSCCSFKGDGKDAWIFHIDDTLLSTLPYFKKHHFGKKKNQIGALSLCFSVRPLPLCVLPLNRCPQSVPTLRQIVSASRDRSIKLWNTLGECKYTIRDGDAHSDWVSCVRFSPNNLQPTIVSSSWDRTVKIWKLTNCKIRASLAGHSGYVNTVAMLPNGSLCASGGKDGVILLWDLAEGKRLYSLDSGSIINMNGVATSKKDGFSLSSGDFPTLGSEKDNSGKSPDSQGPIPSELGSLTSLLKMNLQSNGLIGKLLSELGNLKYLEELRLDRNKLQGNVPATNNSDFTSSMHGIQELEVACEDFSNIIGSSPDNLVYKGAMKGGPEIAVISLCIKEEHWTGYLELYYQREVADLARLNHENTGKLLGYCTESKPFTRMLVFEYASNGTLLYFGQLKAQYPAREALFILFRGGDSRALSPSTHLSSEEWDSELVSSSLLPDLEPTVDKPAGGPHYSSDSLFCHGRVSGLPCAEIHRDAPISLCLAVILGKRAILRKVADSSFAVTESRKGA</sequence>